<protein>
    <submittedName>
        <fullName evidence="2">Uncharacterized protein</fullName>
    </submittedName>
</protein>
<gene>
    <name evidence="2" type="ORF">DFR37_10698</name>
</gene>
<evidence type="ECO:0000256" key="1">
    <source>
        <dbReference type="SAM" id="MobiDB-lite"/>
    </source>
</evidence>
<dbReference type="Proteomes" id="UP000253628">
    <property type="component" value="Unassembled WGS sequence"/>
</dbReference>
<proteinExistence type="predicted"/>
<name>A0A366HAQ7_9BURK</name>
<sequence length="83" mass="9062">MKTATTAVTALPTRPAKRTPAEEIARLQARALEHDQSAHALFESILEALAKHGNTSHHVKALAIAGRDLFDNWAYEASEEADK</sequence>
<organism evidence="2 3">
    <name type="scientific">Eoetvoesiella caeni</name>
    <dbReference type="NCBI Taxonomy" id="645616"/>
    <lineage>
        <taxon>Bacteria</taxon>
        <taxon>Pseudomonadati</taxon>
        <taxon>Pseudomonadota</taxon>
        <taxon>Betaproteobacteria</taxon>
        <taxon>Burkholderiales</taxon>
        <taxon>Alcaligenaceae</taxon>
        <taxon>Eoetvoesiella</taxon>
    </lineage>
</organism>
<comment type="caution">
    <text evidence="2">The sequence shown here is derived from an EMBL/GenBank/DDBJ whole genome shotgun (WGS) entry which is preliminary data.</text>
</comment>
<feature type="region of interest" description="Disordered" evidence="1">
    <location>
        <begin position="1"/>
        <end position="20"/>
    </location>
</feature>
<reference evidence="2 3" key="1">
    <citation type="submission" date="2018-06" db="EMBL/GenBank/DDBJ databases">
        <title>Genomic Encyclopedia of Type Strains, Phase IV (KMG-IV): sequencing the most valuable type-strain genomes for metagenomic binning, comparative biology and taxonomic classification.</title>
        <authorList>
            <person name="Goeker M."/>
        </authorList>
    </citation>
    <scope>NUCLEOTIDE SEQUENCE [LARGE SCALE GENOMIC DNA]</scope>
    <source>
        <strain evidence="2 3">DSM 25520</strain>
    </source>
</reference>
<dbReference type="EMBL" id="QNRQ01000006">
    <property type="protein sequence ID" value="RBP38806.1"/>
    <property type="molecule type" value="Genomic_DNA"/>
</dbReference>
<accession>A0A366HAQ7</accession>
<dbReference type="AlphaFoldDB" id="A0A366HAQ7"/>
<evidence type="ECO:0000313" key="3">
    <source>
        <dbReference type="Proteomes" id="UP000253628"/>
    </source>
</evidence>
<evidence type="ECO:0000313" key="2">
    <source>
        <dbReference type="EMBL" id="RBP38806.1"/>
    </source>
</evidence>
<keyword evidence="3" id="KW-1185">Reference proteome</keyword>
<dbReference type="RefSeq" id="WP_113933598.1">
    <property type="nucleotide sequence ID" value="NZ_JACCEU010000007.1"/>
</dbReference>